<dbReference type="Proteomes" id="UP000640052">
    <property type="component" value="Unassembled WGS sequence"/>
</dbReference>
<organism evidence="1 2">
    <name type="scientific">Acrocarpospora phusangensis</name>
    <dbReference type="NCBI Taxonomy" id="1070424"/>
    <lineage>
        <taxon>Bacteria</taxon>
        <taxon>Bacillati</taxon>
        <taxon>Actinomycetota</taxon>
        <taxon>Actinomycetes</taxon>
        <taxon>Streptosporangiales</taxon>
        <taxon>Streptosporangiaceae</taxon>
        <taxon>Acrocarpospora</taxon>
    </lineage>
</organism>
<comment type="caution">
    <text evidence="1">The sequence shown here is derived from an EMBL/GenBank/DDBJ whole genome shotgun (WGS) entry which is preliminary data.</text>
</comment>
<keyword evidence="2" id="KW-1185">Reference proteome</keyword>
<reference evidence="1" key="1">
    <citation type="submission" date="2021-01" db="EMBL/GenBank/DDBJ databases">
        <title>Whole genome shotgun sequence of Acrocarpospora phusangensis NBRC 108782.</title>
        <authorList>
            <person name="Komaki H."/>
            <person name="Tamura T."/>
        </authorList>
    </citation>
    <scope>NUCLEOTIDE SEQUENCE</scope>
    <source>
        <strain evidence="1">NBRC 108782</strain>
    </source>
</reference>
<protein>
    <submittedName>
        <fullName evidence="1">Uncharacterized protein</fullName>
    </submittedName>
</protein>
<evidence type="ECO:0000313" key="1">
    <source>
        <dbReference type="EMBL" id="GIH29188.1"/>
    </source>
</evidence>
<sequence length="97" mass="11429">MSEWRVLVEENVGRFDRKEWRVSDVYEVKGGREEARSIAYELAMRHKPKHPVAEQDRAVYRINEDMWLTMVMGATARFHYRVTVAELFARASRDGAL</sequence>
<accession>A0A919QK64</accession>
<dbReference type="RefSeq" id="WP_204045803.1">
    <property type="nucleotide sequence ID" value="NZ_BOOA01000112.1"/>
</dbReference>
<gene>
    <name evidence="1" type="ORF">Aph01nite_74980</name>
</gene>
<proteinExistence type="predicted"/>
<name>A0A919QK64_9ACTN</name>
<dbReference type="EMBL" id="BOOA01000112">
    <property type="protein sequence ID" value="GIH29188.1"/>
    <property type="molecule type" value="Genomic_DNA"/>
</dbReference>
<evidence type="ECO:0000313" key="2">
    <source>
        <dbReference type="Proteomes" id="UP000640052"/>
    </source>
</evidence>
<dbReference type="AlphaFoldDB" id="A0A919QK64"/>